<keyword evidence="1" id="KW-0812">Transmembrane</keyword>
<keyword evidence="3" id="KW-1185">Reference proteome</keyword>
<keyword evidence="1" id="KW-0472">Membrane</keyword>
<evidence type="ECO:0000256" key="1">
    <source>
        <dbReference type="SAM" id="Phobius"/>
    </source>
</evidence>
<dbReference type="InterPro" id="IPR027947">
    <property type="entry name" value="TMEM240"/>
</dbReference>
<protein>
    <recommendedName>
        <fullName evidence="4">Transmembrane protein 240a</fullName>
    </recommendedName>
</protein>
<dbReference type="AlphaFoldDB" id="A0A3Q1BA40"/>
<evidence type="ECO:0000313" key="2">
    <source>
        <dbReference type="Ensembl" id="ENSAOCP00000011142.1"/>
    </source>
</evidence>
<sequence length="187" mass="22088">FNTADILKRTLQKVRWVRYVDVWFSGLAQKRKVVIVRFCLQLIRISVYVRTYGRGNGPNCKDDSKLRHHVHYVIPYDGDHSLVDSSENYFVSDSVTKQEMDLMLGLLLGFCISWLLLWLDGVLHCAIRAWRASRYYDTPSWSWLPQFCNLRDLRRRAQLRQLEDSSGNMVHIKQKLYHNGHPSPRHL</sequence>
<dbReference type="Pfam" id="PF15207">
    <property type="entry name" value="TMEM240"/>
    <property type="match status" value="1"/>
</dbReference>
<feature type="transmembrane region" description="Helical" evidence="1">
    <location>
        <begin position="102"/>
        <end position="127"/>
    </location>
</feature>
<proteinExistence type="predicted"/>
<dbReference type="PANTHER" id="PTHR28666">
    <property type="entry name" value="TRANSMEMBRANE PROTEIN 240"/>
    <property type="match status" value="1"/>
</dbReference>
<accession>A0A3Q1BA40</accession>
<evidence type="ECO:0008006" key="4">
    <source>
        <dbReference type="Google" id="ProtNLM"/>
    </source>
</evidence>
<organism evidence="2 3">
    <name type="scientific">Amphiprion ocellaris</name>
    <name type="common">Clown anemonefish</name>
    <dbReference type="NCBI Taxonomy" id="80972"/>
    <lineage>
        <taxon>Eukaryota</taxon>
        <taxon>Metazoa</taxon>
        <taxon>Chordata</taxon>
        <taxon>Craniata</taxon>
        <taxon>Vertebrata</taxon>
        <taxon>Euteleostomi</taxon>
        <taxon>Actinopterygii</taxon>
        <taxon>Neopterygii</taxon>
        <taxon>Teleostei</taxon>
        <taxon>Neoteleostei</taxon>
        <taxon>Acanthomorphata</taxon>
        <taxon>Ovalentaria</taxon>
        <taxon>Pomacentridae</taxon>
        <taxon>Amphiprion</taxon>
    </lineage>
</organism>
<reference evidence="2" key="3">
    <citation type="submission" date="2025-09" db="UniProtKB">
        <authorList>
            <consortium name="Ensembl"/>
        </authorList>
    </citation>
    <scope>IDENTIFICATION</scope>
</reference>
<dbReference type="Proteomes" id="UP001501940">
    <property type="component" value="Chromosome 8"/>
</dbReference>
<reference evidence="2" key="2">
    <citation type="submission" date="2025-08" db="UniProtKB">
        <authorList>
            <consortium name="Ensembl"/>
        </authorList>
    </citation>
    <scope>IDENTIFICATION</scope>
</reference>
<keyword evidence="1" id="KW-1133">Transmembrane helix</keyword>
<dbReference type="GeneTree" id="ENSGT00400000023987"/>
<name>A0A3Q1BA40_AMPOC</name>
<dbReference type="Ensembl" id="ENSAOCT00000018498.2">
    <property type="protein sequence ID" value="ENSAOCP00000011142.1"/>
    <property type="gene ID" value="ENSAOCG00000015413.2"/>
</dbReference>
<dbReference type="PANTHER" id="PTHR28666:SF1">
    <property type="entry name" value="TRANSMEMBRANE PROTEIN 240"/>
    <property type="match status" value="1"/>
</dbReference>
<evidence type="ECO:0000313" key="3">
    <source>
        <dbReference type="Proteomes" id="UP001501940"/>
    </source>
</evidence>
<reference evidence="2 3" key="1">
    <citation type="submission" date="2022-01" db="EMBL/GenBank/DDBJ databases">
        <title>A chromosome-scale genome assembly of the false clownfish, Amphiprion ocellaris.</title>
        <authorList>
            <person name="Ryu T."/>
        </authorList>
    </citation>
    <scope>NUCLEOTIDE SEQUENCE [LARGE SCALE GENOMIC DNA]</scope>
</reference>